<accession>A0ABW0QZV4</accession>
<proteinExistence type="predicted"/>
<organism evidence="1 2">
    <name type="scientific">Cohnella yongneupensis</name>
    <dbReference type="NCBI Taxonomy" id="425006"/>
    <lineage>
        <taxon>Bacteria</taxon>
        <taxon>Bacillati</taxon>
        <taxon>Bacillota</taxon>
        <taxon>Bacilli</taxon>
        <taxon>Bacillales</taxon>
        <taxon>Paenibacillaceae</taxon>
        <taxon>Cohnella</taxon>
    </lineage>
</organism>
<evidence type="ECO:0000313" key="1">
    <source>
        <dbReference type="EMBL" id="MFC5529789.1"/>
    </source>
</evidence>
<name>A0ABW0QZV4_9BACL</name>
<keyword evidence="2" id="KW-1185">Reference proteome</keyword>
<dbReference type="EMBL" id="JBHSNC010000029">
    <property type="protein sequence ID" value="MFC5529789.1"/>
    <property type="molecule type" value="Genomic_DNA"/>
</dbReference>
<sequence length="76" mass="8803">MNRQYFKFNSDDILEILTEYLAEKHGFGTFQSKAILLGDQSNGIRMVAIIGELEDDEIMKTDLEELDKDMKYNGDH</sequence>
<protein>
    <submittedName>
        <fullName evidence="1">Uncharacterized protein</fullName>
    </submittedName>
</protein>
<reference evidence="2" key="1">
    <citation type="journal article" date="2019" name="Int. J. Syst. Evol. Microbiol.">
        <title>The Global Catalogue of Microorganisms (GCM) 10K type strain sequencing project: providing services to taxonomists for standard genome sequencing and annotation.</title>
        <authorList>
            <consortium name="The Broad Institute Genomics Platform"/>
            <consortium name="The Broad Institute Genome Sequencing Center for Infectious Disease"/>
            <person name="Wu L."/>
            <person name="Ma J."/>
        </authorList>
    </citation>
    <scope>NUCLEOTIDE SEQUENCE [LARGE SCALE GENOMIC DNA]</scope>
    <source>
        <strain evidence="2">CGMCC 1.18578</strain>
    </source>
</reference>
<comment type="caution">
    <text evidence="1">The sequence shown here is derived from an EMBL/GenBank/DDBJ whole genome shotgun (WGS) entry which is preliminary data.</text>
</comment>
<dbReference type="Proteomes" id="UP001596108">
    <property type="component" value="Unassembled WGS sequence"/>
</dbReference>
<gene>
    <name evidence="1" type="ORF">ACFPQ4_10070</name>
</gene>
<evidence type="ECO:0000313" key="2">
    <source>
        <dbReference type="Proteomes" id="UP001596108"/>
    </source>
</evidence>
<dbReference type="RefSeq" id="WP_378111710.1">
    <property type="nucleotide sequence ID" value="NZ_JBHSNC010000029.1"/>
</dbReference>